<feature type="signal peptide" evidence="1">
    <location>
        <begin position="1"/>
        <end position="28"/>
    </location>
</feature>
<dbReference type="Proteomes" id="UP000758701">
    <property type="component" value="Unassembled WGS sequence"/>
</dbReference>
<keyword evidence="1" id="KW-0732">Signal</keyword>
<evidence type="ECO:0000256" key="1">
    <source>
        <dbReference type="SAM" id="SignalP"/>
    </source>
</evidence>
<reference evidence="2 3" key="1">
    <citation type="submission" date="2021-06" db="EMBL/GenBank/DDBJ databases">
        <title>Ecological speciation of a Streptomyces species isolated from different habitats and geographic origins.</title>
        <authorList>
            <person name="Wang J."/>
        </authorList>
    </citation>
    <scope>NUCLEOTIDE SEQUENCE [LARGE SCALE GENOMIC DNA]</scope>
    <source>
        <strain evidence="2 3">FXJ8.012</strain>
    </source>
</reference>
<sequence>MNARLAATVGAAALAVGLVVTGSTPASAAGGQDVFTFFPLIPDGKSGTISVTNETKNRAAGSAGWYSNGDKLEARDVLADGYGIEAHLSTGRVATTDGHASPYTATKTGNLPEGKSYQMWVCVFGSGGYKKCSNKVWVKS</sequence>
<comment type="caution">
    <text evidence="2">The sequence shown here is derived from an EMBL/GenBank/DDBJ whole genome shotgun (WGS) entry which is preliminary data.</text>
</comment>
<organism evidence="2 3">
    <name type="scientific">Streptomyces olivaceus</name>
    <dbReference type="NCBI Taxonomy" id="47716"/>
    <lineage>
        <taxon>Bacteria</taxon>
        <taxon>Bacillati</taxon>
        <taxon>Actinomycetota</taxon>
        <taxon>Actinomycetes</taxon>
        <taxon>Kitasatosporales</taxon>
        <taxon>Streptomycetaceae</taxon>
        <taxon>Streptomyces</taxon>
    </lineage>
</organism>
<dbReference type="RefSeq" id="WP_224286498.1">
    <property type="nucleotide sequence ID" value="NZ_JAHSST010000038.1"/>
</dbReference>
<protein>
    <submittedName>
        <fullName evidence="2">Uncharacterized protein</fullName>
    </submittedName>
</protein>
<evidence type="ECO:0000313" key="3">
    <source>
        <dbReference type="Proteomes" id="UP000758701"/>
    </source>
</evidence>
<accession>A0ABS7WG77</accession>
<proteinExistence type="predicted"/>
<gene>
    <name evidence="2" type="ORF">KVH32_36160</name>
</gene>
<name>A0ABS7WG77_STROV</name>
<evidence type="ECO:0000313" key="2">
    <source>
        <dbReference type="EMBL" id="MBZ6156528.1"/>
    </source>
</evidence>
<feature type="chain" id="PRO_5046622969" evidence="1">
    <location>
        <begin position="29"/>
        <end position="140"/>
    </location>
</feature>
<dbReference type="EMBL" id="JAHSTP010000033">
    <property type="protein sequence ID" value="MBZ6156528.1"/>
    <property type="molecule type" value="Genomic_DNA"/>
</dbReference>
<keyword evidence="3" id="KW-1185">Reference proteome</keyword>